<evidence type="ECO:0000313" key="16">
    <source>
        <dbReference type="EMBL" id="CAG8959711.1"/>
    </source>
</evidence>
<dbReference type="InterPro" id="IPR002401">
    <property type="entry name" value="Cyt_P450_E_grp-I"/>
</dbReference>
<evidence type="ECO:0000256" key="9">
    <source>
        <dbReference type="ARBA" id="ARBA00023004"/>
    </source>
</evidence>
<gene>
    <name evidence="16" type="ORF">HYFRA_00001617</name>
</gene>
<comment type="similarity">
    <text evidence="3 14">Belongs to the cytochrome P450 family.</text>
</comment>
<keyword evidence="5 15" id="KW-0812">Transmembrane</keyword>
<dbReference type="Proteomes" id="UP000696280">
    <property type="component" value="Unassembled WGS sequence"/>
</dbReference>
<keyword evidence="7 15" id="KW-1133">Transmembrane helix</keyword>
<keyword evidence="8 14" id="KW-0560">Oxidoreductase</keyword>
<dbReference type="PROSITE" id="PS00086">
    <property type="entry name" value="CYTOCHROME_P450"/>
    <property type="match status" value="1"/>
</dbReference>
<dbReference type="InterPro" id="IPR017972">
    <property type="entry name" value="Cyt_P450_CS"/>
</dbReference>
<dbReference type="GO" id="GO:0005506">
    <property type="term" value="F:iron ion binding"/>
    <property type="evidence" value="ECO:0007669"/>
    <property type="project" value="InterPro"/>
</dbReference>
<evidence type="ECO:0000256" key="1">
    <source>
        <dbReference type="ARBA" id="ARBA00001971"/>
    </source>
</evidence>
<sequence>MIHLSELSVLQLSGFGAGAYFLYLFCRAIYRIYFHPLAKYPGPITANFSDLWLVKHWLGGRWALHVQEAHKKYGKFVRIAPNELSILSANGAKEIYGHVNKDKKPFLKSAFYDGSGSPNLVTERDPVRHASARRALAAAFSVKSLRQQTDIVVRYVDRFVEQLEKLGNTPEGVRMEEWYNWLTFDIIGDLTFAESFGAIEAAKTPHWIYSLLGLIYMTLYTDAIARFPLMGKVFGLFSSRVKEVQQLAVDHLESTHEKVQRRLQKENNRDDFFSHFLSAKHRNVATEFLDQQSVILITAGSDTTSTTLASLTYYLCKNPHVLARLQAEVRATFKTSAEIDGVNTSQIPYLVAVIEEALRLWTSVPGGLPRVSPGQNVDGEFIPQGTIVHTPPFATLRSEDYWHNGNSYCPQRWLPKDDPEYDVAFDNDNHDAFKPFSQGSRACIGINLAYMELRITLAKLVWHFDWELINKDLDWERDCRLAIVWQKPELRVRMVPRAR</sequence>
<dbReference type="CDD" id="cd11058">
    <property type="entry name" value="CYP60B-like"/>
    <property type="match status" value="1"/>
</dbReference>
<proteinExistence type="inferred from homology"/>
<feature type="binding site" description="axial binding residue" evidence="13">
    <location>
        <position position="443"/>
    </location>
    <ligand>
        <name>heme</name>
        <dbReference type="ChEBI" id="CHEBI:30413"/>
    </ligand>
    <ligandPart>
        <name>Fe</name>
        <dbReference type="ChEBI" id="CHEBI:18248"/>
    </ligandPart>
</feature>
<evidence type="ECO:0000256" key="12">
    <source>
        <dbReference type="ARBA" id="ARBA00023136"/>
    </source>
</evidence>
<keyword evidence="6 13" id="KW-0479">Metal-binding</keyword>
<comment type="caution">
    <text evidence="16">The sequence shown here is derived from an EMBL/GenBank/DDBJ whole genome shotgun (WGS) entry which is preliminary data.</text>
</comment>
<dbReference type="PANTHER" id="PTHR24305">
    <property type="entry name" value="CYTOCHROME P450"/>
    <property type="match status" value="1"/>
</dbReference>
<evidence type="ECO:0008006" key="18">
    <source>
        <dbReference type="Google" id="ProtNLM"/>
    </source>
</evidence>
<dbReference type="AlphaFoldDB" id="A0A9N9L478"/>
<evidence type="ECO:0000256" key="11">
    <source>
        <dbReference type="ARBA" id="ARBA00023033"/>
    </source>
</evidence>
<dbReference type="InterPro" id="IPR036396">
    <property type="entry name" value="Cyt_P450_sf"/>
</dbReference>
<dbReference type="Gene3D" id="1.10.630.10">
    <property type="entry name" value="Cytochrome P450"/>
    <property type="match status" value="1"/>
</dbReference>
<organism evidence="16 17">
    <name type="scientific">Hymenoscyphus fraxineus</name>
    <dbReference type="NCBI Taxonomy" id="746836"/>
    <lineage>
        <taxon>Eukaryota</taxon>
        <taxon>Fungi</taxon>
        <taxon>Dikarya</taxon>
        <taxon>Ascomycota</taxon>
        <taxon>Pezizomycotina</taxon>
        <taxon>Leotiomycetes</taxon>
        <taxon>Helotiales</taxon>
        <taxon>Helotiaceae</taxon>
        <taxon>Hymenoscyphus</taxon>
    </lineage>
</organism>
<dbReference type="GO" id="GO:0020037">
    <property type="term" value="F:heme binding"/>
    <property type="evidence" value="ECO:0007669"/>
    <property type="project" value="InterPro"/>
</dbReference>
<evidence type="ECO:0000256" key="10">
    <source>
        <dbReference type="ARBA" id="ARBA00023026"/>
    </source>
</evidence>
<keyword evidence="4 13" id="KW-0349">Heme</keyword>
<keyword evidence="10" id="KW-0843">Virulence</keyword>
<evidence type="ECO:0000256" key="7">
    <source>
        <dbReference type="ARBA" id="ARBA00022989"/>
    </source>
</evidence>
<evidence type="ECO:0000256" key="8">
    <source>
        <dbReference type="ARBA" id="ARBA00023002"/>
    </source>
</evidence>
<evidence type="ECO:0000256" key="14">
    <source>
        <dbReference type="RuleBase" id="RU000461"/>
    </source>
</evidence>
<evidence type="ECO:0000256" key="13">
    <source>
        <dbReference type="PIRSR" id="PIRSR602401-1"/>
    </source>
</evidence>
<reference evidence="16" key="1">
    <citation type="submission" date="2021-07" db="EMBL/GenBank/DDBJ databases">
        <authorList>
            <person name="Durling M."/>
        </authorList>
    </citation>
    <scope>NUCLEOTIDE SEQUENCE</scope>
</reference>
<dbReference type="OrthoDB" id="1470350at2759"/>
<comment type="cofactor">
    <cofactor evidence="1 13">
        <name>heme</name>
        <dbReference type="ChEBI" id="CHEBI:30413"/>
    </cofactor>
</comment>
<dbReference type="GO" id="GO:0004497">
    <property type="term" value="F:monooxygenase activity"/>
    <property type="evidence" value="ECO:0007669"/>
    <property type="project" value="UniProtKB-KW"/>
</dbReference>
<protein>
    <recommendedName>
        <fullName evidence="18">Cytochrome P450</fullName>
    </recommendedName>
</protein>
<comment type="subcellular location">
    <subcellularLocation>
        <location evidence="2">Membrane</location>
        <topology evidence="2">Single-pass membrane protein</topology>
    </subcellularLocation>
</comment>
<keyword evidence="12 15" id="KW-0472">Membrane</keyword>
<dbReference type="GO" id="GO:0016020">
    <property type="term" value="C:membrane"/>
    <property type="evidence" value="ECO:0007669"/>
    <property type="project" value="UniProtKB-SubCell"/>
</dbReference>
<evidence type="ECO:0000256" key="2">
    <source>
        <dbReference type="ARBA" id="ARBA00004167"/>
    </source>
</evidence>
<dbReference type="Pfam" id="PF00067">
    <property type="entry name" value="p450"/>
    <property type="match status" value="1"/>
</dbReference>
<dbReference type="PANTHER" id="PTHR24305:SF29">
    <property type="entry name" value="BENZOATE-PARA-HYDROXYLASE"/>
    <property type="match status" value="1"/>
</dbReference>
<keyword evidence="11 14" id="KW-0503">Monooxygenase</keyword>
<accession>A0A9N9L478</accession>
<evidence type="ECO:0000313" key="17">
    <source>
        <dbReference type="Proteomes" id="UP000696280"/>
    </source>
</evidence>
<dbReference type="GO" id="GO:0016705">
    <property type="term" value="F:oxidoreductase activity, acting on paired donors, with incorporation or reduction of molecular oxygen"/>
    <property type="evidence" value="ECO:0007669"/>
    <property type="project" value="InterPro"/>
</dbReference>
<dbReference type="InterPro" id="IPR001128">
    <property type="entry name" value="Cyt_P450"/>
</dbReference>
<dbReference type="SUPFAM" id="SSF48264">
    <property type="entry name" value="Cytochrome P450"/>
    <property type="match status" value="1"/>
</dbReference>
<evidence type="ECO:0000256" key="3">
    <source>
        <dbReference type="ARBA" id="ARBA00010617"/>
    </source>
</evidence>
<name>A0A9N9L478_9HELO</name>
<dbReference type="PRINTS" id="PR00385">
    <property type="entry name" value="P450"/>
</dbReference>
<keyword evidence="17" id="KW-1185">Reference proteome</keyword>
<keyword evidence="9 13" id="KW-0408">Iron</keyword>
<dbReference type="EMBL" id="CAJVRL010000092">
    <property type="protein sequence ID" value="CAG8959711.1"/>
    <property type="molecule type" value="Genomic_DNA"/>
</dbReference>
<evidence type="ECO:0000256" key="4">
    <source>
        <dbReference type="ARBA" id="ARBA00022617"/>
    </source>
</evidence>
<dbReference type="PRINTS" id="PR00463">
    <property type="entry name" value="EP450I"/>
</dbReference>
<feature type="transmembrane region" description="Helical" evidence="15">
    <location>
        <begin position="12"/>
        <end position="30"/>
    </location>
</feature>
<dbReference type="InterPro" id="IPR050121">
    <property type="entry name" value="Cytochrome_P450_monoxygenase"/>
</dbReference>
<evidence type="ECO:0000256" key="5">
    <source>
        <dbReference type="ARBA" id="ARBA00022692"/>
    </source>
</evidence>
<dbReference type="FunFam" id="1.10.630.10:FF:000158">
    <property type="entry name" value="Cytochrome P450, putative (Eurofung)"/>
    <property type="match status" value="1"/>
</dbReference>
<evidence type="ECO:0000256" key="15">
    <source>
        <dbReference type="SAM" id="Phobius"/>
    </source>
</evidence>
<evidence type="ECO:0000256" key="6">
    <source>
        <dbReference type="ARBA" id="ARBA00022723"/>
    </source>
</evidence>